<evidence type="ECO:0000313" key="1">
    <source>
        <dbReference type="EMBL" id="KAJ5459242.1"/>
    </source>
</evidence>
<dbReference type="Proteomes" id="UP001147760">
    <property type="component" value="Unassembled WGS sequence"/>
</dbReference>
<dbReference type="AlphaFoldDB" id="A0A9W9WGR5"/>
<reference evidence="1" key="2">
    <citation type="journal article" date="2023" name="IMA Fungus">
        <title>Comparative genomic study of the Penicillium genus elucidates a diverse pangenome and 15 lateral gene transfer events.</title>
        <authorList>
            <person name="Petersen C."/>
            <person name="Sorensen T."/>
            <person name="Nielsen M.R."/>
            <person name="Sondergaard T.E."/>
            <person name="Sorensen J.L."/>
            <person name="Fitzpatrick D.A."/>
            <person name="Frisvad J.C."/>
            <person name="Nielsen K.L."/>
        </authorList>
    </citation>
    <scope>NUCLEOTIDE SEQUENCE</scope>
    <source>
        <strain evidence="1">IBT 17660</strain>
    </source>
</reference>
<gene>
    <name evidence="1" type="ORF">N7530_011186</name>
</gene>
<comment type="caution">
    <text evidence="1">The sequence shown here is derived from an EMBL/GenBank/DDBJ whole genome shotgun (WGS) entry which is preliminary data.</text>
</comment>
<proteinExistence type="predicted"/>
<name>A0A9W9WGR5_9EURO</name>
<reference evidence="1" key="1">
    <citation type="submission" date="2022-12" db="EMBL/GenBank/DDBJ databases">
        <authorList>
            <person name="Petersen C."/>
        </authorList>
    </citation>
    <scope>NUCLEOTIDE SEQUENCE</scope>
    <source>
        <strain evidence="1">IBT 17660</strain>
    </source>
</reference>
<evidence type="ECO:0000313" key="2">
    <source>
        <dbReference type="Proteomes" id="UP001147760"/>
    </source>
</evidence>
<keyword evidence="2" id="KW-1185">Reference proteome</keyword>
<sequence>MLLENGADPGQRNTFGATPLGKVNAAAREWIEHPEKVPLFLELYRLFVREFGDELFEDLDRRWPQTSGFQGPPEALSLIQEVSFNSYSHLPLDFRFKRAMTIDGWWVCGASPTTLRMAMGGDHIDHSAYFLEDENRETLLHRIAQGMAVDFSERRNSNMPKWRELLFDAITASADPCHLSSEYKRMSTPLTTFLQYSTKNWAEIKRAKYVFDSTIQFWASELQLAGVDLAEYGAKEKSLHMSGVVDLEVGIYVGLENSGPAYTLGLGEILLFRILSLEFGPTPEEWRLWVSNPVDELAWEFWELVERGEQVMPGTWID</sequence>
<dbReference type="EMBL" id="JAPWDO010000008">
    <property type="protein sequence ID" value="KAJ5459242.1"/>
    <property type="molecule type" value="Genomic_DNA"/>
</dbReference>
<organism evidence="1 2">
    <name type="scientific">Penicillium desertorum</name>
    <dbReference type="NCBI Taxonomy" id="1303715"/>
    <lineage>
        <taxon>Eukaryota</taxon>
        <taxon>Fungi</taxon>
        <taxon>Dikarya</taxon>
        <taxon>Ascomycota</taxon>
        <taxon>Pezizomycotina</taxon>
        <taxon>Eurotiomycetes</taxon>
        <taxon>Eurotiomycetidae</taxon>
        <taxon>Eurotiales</taxon>
        <taxon>Aspergillaceae</taxon>
        <taxon>Penicillium</taxon>
    </lineage>
</organism>
<accession>A0A9W9WGR5</accession>
<dbReference type="OrthoDB" id="4264216at2759"/>
<protein>
    <submittedName>
        <fullName evidence="1">Uncharacterized protein</fullName>
    </submittedName>
</protein>